<name>A0A835H3I7_9MAGN</name>
<evidence type="ECO:0000256" key="3">
    <source>
        <dbReference type="ARBA" id="ARBA00022989"/>
    </source>
</evidence>
<evidence type="ECO:0000256" key="2">
    <source>
        <dbReference type="ARBA" id="ARBA00022692"/>
    </source>
</evidence>
<proteinExistence type="predicted"/>
<comment type="caution">
    <text evidence="6">The sequence shown here is derived from an EMBL/GenBank/DDBJ whole genome shotgun (WGS) entry which is preliminary data.</text>
</comment>
<keyword evidence="2 5" id="KW-0812">Transmembrane</keyword>
<accession>A0A835H3I7</accession>
<keyword evidence="7" id="KW-1185">Reference proteome</keyword>
<dbReference type="AlphaFoldDB" id="A0A835H3I7"/>
<dbReference type="EMBL" id="JADFTS010000008">
    <property type="protein sequence ID" value="KAF9590913.1"/>
    <property type="molecule type" value="Genomic_DNA"/>
</dbReference>
<evidence type="ECO:0000313" key="6">
    <source>
        <dbReference type="EMBL" id="KAF9590913.1"/>
    </source>
</evidence>
<protein>
    <submittedName>
        <fullName evidence="6">Uncharacterized protein</fullName>
    </submittedName>
</protein>
<sequence length="117" mass="12278">MFIGSKSKYSGIFTSSTSNMGLVIVNRIIDAVLIFALFQKMCSEGAYWGIIGGLYVGLDYGVGIILSAGDWKNAMLRGVLTGALVSAAYNNGKDKVVQNAVTGGAIATAAELLCYLK</sequence>
<evidence type="ECO:0000256" key="4">
    <source>
        <dbReference type="ARBA" id="ARBA00023136"/>
    </source>
</evidence>
<dbReference type="InterPro" id="IPR045238">
    <property type="entry name" value="Tim23-like"/>
</dbReference>
<feature type="transmembrane region" description="Helical" evidence="5">
    <location>
        <begin position="45"/>
        <end position="68"/>
    </location>
</feature>
<dbReference type="GO" id="GO:0045037">
    <property type="term" value="P:protein import into chloroplast stroma"/>
    <property type="evidence" value="ECO:0007669"/>
    <property type="project" value="TreeGrafter"/>
</dbReference>
<evidence type="ECO:0000256" key="5">
    <source>
        <dbReference type="SAM" id="Phobius"/>
    </source>
</evidence>
<dbReference type="GO" id="GO:0009707">
    <property type="term" value="C:chloroplast outer membrane"/>
    <property type="evidence" value="ECO:0007669"/>
    <property type="project" value="TreeGrafter"/>
</dbReference>
<organism evidence="6 7">
    <name type="scientific">Coptis chinensis</name>
    <dbReference type="NCBI Taxonomy" id="261450"/>
    <lineage>
        <taxon>Eukaryota</taxon>
        <taxon>Viridiplantae</taxon>
        <taxon>Streptophyta</taxon>
        <taxon>Embryophyta</taxon>
        <taxon>Tracheophyta</taxon>
        <taxon>Spermatophyta</taxon>
        <taxon>Magnoliopsida</taxon>
        <taxon>Ranunculales</taxon>
        <taxon>Ranunculaceae</taxon>
        <taxon>Coptidoideae</taxon>
        <taxon>Coptis</taxon>
    </lineage>
</organism>
<dbReference type="Proteomes" id="UP000631114">
    <property type="component" value="Unassembled WGS sequence"/>
</dbReference>
<keyword evidence="3 5" id="KW-1133">Transmembrane helix</keyword>
<feature type="transmembrane region" description="Helical" evidence="5">
    <location>
        <begin position="20"/>
        <end position="39"/>
    </location>
</feature>
<gene>
    <name evidence="6" type="ORF">IFM89_000169</name>
</gene>
<keyword evidence="4 5" id="KW-0472">Membrane</keyword>
<dbReference type="PANTHER" id="PTHR15371">
    <property type="entry name" value="TIM23"/>
    <property type="match status" value="1"/>
</dbReference>
<dbReference type="PANTHER" id="PTHR15371:SF2">
    <property type="entry name" value="OUTER ENVELOPE PORE PROTEIN 16-1, CHLOROPLASTIC"/>
    <property type="match status" value="1"/>
</dbReference>
<evidence type="ECO:0000313" key="7">
    <source>
        <dbReference type="Proteomes" id="UP000631114"/>
    </source>
</evidence>
<comment type="subcellular location">
    <subcellularLocation>
        <location evidence="1">Membrane</location>
        <topology evidence="1">Multi-pass membrane protein</topology>
    </subcellularLocation>
</comment>
<dbReference type="OrthoDB" id="75343at2759"/>
<reference evidence="6 7" key="1">
    <citation type="submission" date="2020-10" db="EMBL/GenBank/DDBJ databases">
        <title>The Coptis chinensis genome and diversification of protoberbering-type alkaloids.</title>
        <authorList>
            <person name="Wang B."/>
            <person name="Shu S."/>
            <person name="Song C."/>
            <person name="Liu Y."/>
        </authorList>
    </citation>
    <scope>NUCLEOTIDE SEQUENCE [LARGE SCALE GENOMIC DNA]</scope>
    <source>
        <strain evidence="6">HL-2020</strain>
        <tissue evidence="6">Leaf</tissue>
    </source>
</reference>
<dbReference type="GO" id="GO:0015171">
    <property type="term" value="F:amino acid transmembrane transporter activity"/>
    <property type="evidence" value="ECO:0007669"/>
    <property type="project" value="TreeGrafter"/>
</dbReference>
<evidence type="ECO:0000256" key="1">
    <source>
        <dbReference type="ARBA" id="ARBA00004141"/>
    </source>
</evidence>